<dbReference type="PROSITE" id="PS51257">
    <property type="entry name" value="PROKAR_LIPOPROTEIN"/>
    <property type="match status" value="1"/>
</dbReference>
<comment type="similarity">
    <text evidence="1">Belongs to the bacterial solute-binding protein 1 family.</text>
</comment>
<feature type="chain" id="PRO_5016035383" evidence="3">
    <location>
        <begin position="25"/>
        <end position="454"/>
    </location>
</feature>
<evidence type="ECO:0000313" key="4">
    <source>
        <dbReference type="EMBL" id="PZF84461.1"/>
    </source>
</evidence>
<dbReference type="EMBL" id="POTW01000015">
    <property type="protein sequence ID" value="PZF84461.1"/>
    <property type="molecule type" value="Genomic_DNA"/>
</dbReference>
<keyword evidence="5" id="KW-1185">Reference proteome</keyword>
<evidence type="ECO:0000256" key="1">
    <source>
        <dbReference type="ARBA" id="ARBA00008520"/>
    </source>
</evidence>
<accession>A0A2W2BA53</accession>
<dbReference type="RefSeq" id="WP_111254236.1">
    <property type="nucleotide sequence ID" value="NZ_POTW01000015.1"/>
</dbReference>
<feature type="signal peptide" evidence="3">
    <location>
        <begin position="1"/>
        <end position="24"/>
    </location>
</feature>
<keyword evidence="3" id="KW-0732">Signal</keyword>
<name>A0A2W2BA53_9ACTN</name>
<comment type="caution">
    <text evidence="4">The sequence shown here is derived from an EMBL/GenBank/DDBJ whole genome shotgun (WGS) entry which is preliminary data.</text>
</comment>
<organism evidence="4 5">
    <name type="scientific">Jiangella anatolica</name>
    <dbReference type="NCBI Taxonomy" id="2670374"/>
    <lineage>
        <taxon>Bacteria</taxon>
        <taxon>Bacillati</taxon>
        <taxon>Actinomycetota</taxon>
        <taxon>Actinomycetes</taxon>
        <taxon>Jiangellales</taxon>
        <taxon>Jiangellaceae</taxon>
        <taxon>Jiangella</taxon>
    </lineage>
</organism>
<evidence type="ECO:0000313" key="5">
    <source>
        <dbReference type="Proteomes" id="UP000248764"/>
    </source>
</evidence>
<dbReference type="Proteomes" id="UP000248764">
    <property type="component" value="Unassembled WGS sequence"/>
</dbReference>
<dbReference type="Pfam" id="PF01547">
    <property type="entry name" value="SBP_bac_1"/>
    <property type="match status" value="1"/>
</dbReference>
<evidence type="ECO:0000256" key="3">
    <source>
        <dbReference type="SAM" id="SignalP"/>
    </source>
</evidence>
<sequence>MAMSSARKGWAAVGLAASVSLVLAACGGDDDGGDDNAGGGETGGGGDCAFAEDFTDLDGTSVTVYSTIVAPEDAPLEASFDAFEECTGMTVVYEGSDEFEAQLPVRVQGGSPPDLAIIPQPGLLATLVRDFDAVIPVPDEARANVEASFDPAWVDYGTVDGTYYGTPFGANVKSFVWYSPSAFEEAGYEIPETWDDLIALSDQIVADGGMPWCAGFGSGDATGWPGTDWVEEVMLRTAGIDVYRQWYNHEIPFNDPQVVEAFDTVAQILKNDQYVNGGLGDVTSIATTRFEDGGLPILDGNCWMHRQASFYQANWGDGVEVAEDGDVYAFYLPGINPEHGNPVLGGGEFVAAFAERPEVQAFQTYLSTDHWHAERASKGNFVSANRTVPVDAYDSPVNQLSAEIIADPEAVFGFDASDLMPAEVGTVAFWTGMVNWITGAETQETVDAIEDAWP</sequence>
<proteinExistence type="inferred from homology"/>
<keyword evidence="2" id="KW-0813">Transport</keyword>
<dbReference type="AlphaFoldDB" id="A0A2W2BA53"/>
<dbReference type="InterPro" id="IPR006059">
    <property type="entry name" value="SBP"/>
</dbReference>
<evidence type="ECO:0000256" key="2">
    <source>
        <dbReference type="ARBA" id="ARBA00022448"/>
    </source>
</evidence>
<reference evidence="4 5" key="1">
    <citation type="submission" date="2018-01" db="EMBL/GenBank/DDBJ databases">
        <title>Draft genome sequence of Jiangella sp. GTF31.</title>
        <authorList>
            <person name="Sahin N."/>
            <person name="Ay H."/>
            <person name="Saygin H."/>
        </authorList>
    </citation>
    <scope>NUCLEOTIDE SEQUENCE [LARGE SCALE GENOMIC DNA]</scope>
    <source>
        <strain evidence="4 5">GTF31</strain>
    </source>
</reference>
<dbReference type="PANTHER" id="PTHR43649">
    <property type="entry name" value="ARABINOSE-BINDING PROTEIN-RELATED"/>
    <property type="match status" value="1"/>
</dbReference>
<gene>
    <name evidence="4" type="ORF">C1I92_08520</name>
</gene>
<dbReference type="Gene3D" id="3.40.190.10">
    <property type="entry name" value="Periplasmic binding protein-like II"/>
    <property type="match status" value="2"/>
</dbReference>
<dbReference type="InterPro" id="IPR050490">
    <property type="entry name" value="Bact_solute-bd_prot1"/>
</dbReference>
<dbReference type="PANTHER" id="PTHR43649:SF29">
    <property type="entry name" value="OSMOPROTECTIVE COMPOUNDS-BINDING PROTEIN GGTB"/>
    <property type="match status" value="1"/>
</dbReference>
<dbReference type="SUPFAM" id="SSF53850">
    <property type="entry name" value="Periplasmic binding protein-like II"/>
    <property type="match status" value="1"/>
</dbReference>
<protein>
    <submittedName>
        <fullName evidence="4">Sugar ABC transporter substrate-binding protein</fullName>
    </submittedName>
</protein>